<feature type="domain" description="MOSC" evidence="3">
    <location>
        <begin position="205"/>
        <end position="361"/>
    </location>
</feature>
<dbReference type="GO" id="GO:0030151">
    <property type="term" value="F:molybdenum ion binding"/>
    <property type="evidence" value="ECO:0007669"/>
    <property type="project" value="InterPro"/>
</dbReference>
<dbReference type="Proteomes" id="UP000016936">
    <property type="component" value="Unassembled WGS sequence"/>
</dbReference>
<feature type="region of interest" description="Disordered" evidence="1">
    <location>
        <begin position="201"/>
        <end position="220"/>
    </location>
</feature>
<dbReference type="GO" id="GO:0003824">
    <property type="term" value="F:catalytic activity"/>
    <property type="evidence" value="ECO:0007669"/>
    <property type="project" value="InterPro"/>
</dbReference>
<keyword evidence="2" id="KW-1133">Transmembrane helix</keyword>
<organism evidence="4 5">
    <name type="scientific">Cochliobolus heterostrophus (strain C5 / ATCC 48332 / race O)</name>
    <name type="common">Southern corn leaf blight fungus</name>
    <name type="synonym">Bipolaris maydis</name>
    <dbReference type="NCBI Taxonomy" id="701091"/>
    <lineage>
        <taxon>Eukaryota</taxon>
        <taxon>Fungi</taxon>
        <taxon>Dikarya</taxon>
        <taxon>Ascomycota</taxon>
        <taxon>Pezizomycotina</taxon>
        <taxon>Dothideomycetes</taxon>
        <taxon>Pleosporomycetidae</taxon>
        <taxon>Pleosporales</taxon>
        <taxon>Pleosporineae</taxon>
        <taxon>Pleosporaceae</taxon>
        <taxon>Bipolaris</taxon>
    </lineage>
</organism>
<dbReference type="SUPFAM" id="SSF141673">
    <property type="entry name" value="MOSC N-terminal domain-like"/>
    <property type="match status" value="1"/>
</dbReference>
<dbReference type="Pfam" id="PF03473">
    <property type="entry name" value="MOSC"/>
    <property type="match status" value="1"/>
</dbReference>
<reference evidence="4 5" key="1">
    <citation type="journal article" date="2012" name="PLoS Pathog.">
        <title>Diverse lifestyles and strategies of plant pathogenesis encoded in the genomes of eighteen Dothideomycetes fungi.</title>
        <authorList>
            <person name="Ohm R.A."/>
            <person name="Feau N."/>
            <person name="Henrissat B."/>
            <person name="Schoch C.L."/>
            <person name="Horwitz B.A."/>
            <person name="Barry K.W."/>
            <person name="Condon B.J."/>
            <person name="Copeland A.C."/>
            <person name="Dhillon B."/>
            <person name="Glaser F."/>
            <person name="Hesse C.N."/>
            <person name="Kosti I."/>
            <person name="LaButti K."/>
            <person name="Lindquist E.A."/>
            <person name="Lucas S."/>
            <person name="Salamov A.A."/>
            <person name="Bradshaw R.E."/>
            <person name="Ciuffetti L."/>
            <person name="Hamelin R.C."/>
            <person name="Kema G.H.J."/>
            <person name="Lawrence C."/>
            <person name="Scott J.A."/>
            <person name="Spatafora J.W."/>
            <person name="Turgeon B.G."/>
            <person name="de Wit P.J.G.M."/>
            <person name="Zhong S."/>
            <person name="Goodwin S.B."/>
            <person name="Grigoriev I.V."/>
        </authorList>
    </citation>
    <scope>NUCLEOTIDE SEQUENCE [LARGE SCALE GENOMIC DNA]</scope>
    <source>
        <strain evidence="5">C5 / ATCC 48332 / race O</strain>
    </source>
</reference>
<evidence type="ECO:0000256" key="2">
    <source>
        <dbReference type="SAM" id="Phobius"/>
    </source>
</evidence>
<keyword evidence="2" id="KW-0472">Membrane</keyword>
<dbReference type="OrthoDB" id="17255at2759"/>
<evidence type="ECO:0000313" key="4">
    <source>
        <dbReference type="EMBL" id="EMD97256.1"/>
    </source>
</evidence>
<dbReference type="HOGENOM" id="CLU_028286_3_0_1"/>
<dbReference type="SUPFAM" id="SSF50800">
    <property type="entry name" value="PK beta-barrel domain-like"/>
    <property type="match status" value="1"/>
</dbReference>
<dbReference type="PROSITE" id="PS51340">
    <property type="entry name" value="MOSC"/>
    <property type="match status" value="1"/>
</dbReference>
<dbReference type="STRING" id="701091.M2UUM2"/>
<name>M2UUM2_COCH5</name>
<accession>M2UUM2</accession>
<feature type="transmembrane region" description="Helical" evidence="2">
    <location>
        <begin position="6"/>
        <end position="24"/>
    </location>
</feature>
<dbReference type="eggNOG" id="KOG2362">
    <property type="taxonomic scope" value="Eukaryota"/>
</dbReference>
<dbReference type="EMBL" id="KB445569">
    <property type="protein sequence ID" value="EMD97256.1"/>
    <property type="molecule type" value="Genomic_DNA"/>
</dbReference>
<proteinExistence type="predicted"/>
<dbReference type="InterPro" id="IPR005303">
    <property type="entry name" value="MOCOS_middle"/>
</dbReference>
<protein>
    <recommendedName>
        <fullName evidence="3">MOSC domain-containing protein</fullName>
    </recommendedName>
</protein>
<evidence type="ECO:0000313" key="5">
    <source>
        <dbReference type="Proteomes" id="UP000016936"/>
    </source>
</evidence>
<dbReference type="GO" id="GO:0030170">
    <property type="term" value="F:pyridoxal phosphate binding"/>
    <property type="evidence" value="ECO:0007669"/>
    <property type="project" value="InterPro"/>
</dbReference>
<sequence>MSQPTWFLATLYVTPVILVCYYLLGRFSPSRAAIGVLPEMKISEIYVYPIKSLRAIKLASAIATPHGFAHDRTFMLLEKTPTGYKNMAVASYPQMTQFLQEISPSPSSTSNALSNSSSSSTDSTLTIHYLAHGNHAKQSSLTIPLNPPTTSLPTLEISLHGSPTTAYRTPDAYNTWFTSCFGFPVELVHLGSNRRSPRFSNLPFSSSSSPPSSSTPQTSQSLTFTDCAPYLFTSSASLASVSSRIASEMDVTKFRPNVLLEGAKDAWSEDFWSRIRIQSDEAQAEVALVHNCVRCKSINVDYETGRPATGVKGEVLKRLQADRRVDQGARWSPVFGRYGFWVGGKDKEEVVWRVGDKVRVTGVNRERTVWSWPNLG</sequence>
<dbReference type="InterPro" id="IPR011037">
    <property type="entry name" value="Pyrv_Knase-like_insert_dom_sf"/>
</dbReference>
<evidence type="ECO:0000256" key="1">
    <source>
        <dbReference type="SAM" id="MobiDB-lite"/>
    </source>
</evidence>
<dbReference type="Pfam" id="PF03476">
    <property type="entry name" value="MOSC_N"/>
    <property type="match status" value="1"/>
</dbReference>
<dbReference type="AlphaFoldDB" id="M2UUM2"/>
<dbReference type="PANTHER" id="PTHR14237:SF34">
    <property type="entry name" value="MOSC DOMAIN PROTEIN (AFU_ORTHOLOGUE AFUA_2G07820)"/>
    <property type="match status" value="1"/>
</dbReference>
<dbReference type="OMA" id="PHFPEMA"/>
<reference evidence="5" key="2">
    <citation type="journal article" date="2013" name="PLoS Genet.">
        <title>Comparative genome structure, secondary metabolite, and effector coding capacity across Cochliobolus pathogens.</title>
        <authorList>
            <person name="Condon B.J."/>
            <person name="Leng Y."/>
            <person name="Wu D."/>
            <person name="Bushley K.E."/>
            <person name="Ohm R.A."/>
            <person name="Otillar R."/>
            <person name="Martin J."/>
            <person name="Schackwitz W."/>
            <person name="Grimwood J."/>
            <person name="MohdZainudin N."/>
            <person name="Xue C."/>
            <person name="Wang R."/>
            <person name="Manning V.A."/>
            <person name="Dhillon B."/>
            <person name="Tu Z.J."/>
            <person name="Steffenson B.J."/>
            <person name="Salamov A."/>
            <person name="Sun H."/>
            <person name="Lowry S."/>
            <person name="LaButti K."/>
            <person name="Han J."/>
            <person name="Copeland A."/>
            <person name="Lindquist E."/>
            <person name="Barry K."/>
            <person name="Schmutz J."/>
            <person name="Baker S.E."/>
            <person name="Ciuffetti L.M."/>
            <person name="Grigoriev I.V."/>
            <person name="Zhong S."/>
            <person name="Turgeon B.G."/>
        </authorList>
    </citation>
    <scope>NUCLEOTIDE SEQUENCE [LARGE SCALE GENOMIC DNA]</scope>
    <source>
        <strain evidence="5">C5 / ATCC 48332 / race O</strain>
    </source>
</reference>
<gene>
    <name evidence="4" type="ORF">COCHEDRAFT_1190147</name>
</gene>
<dbReference type="PANTHER" id="PTHR14237">
    <property type="entry name" value="MOLYBDOPTERIN COFACTOR SULFURASE MOSC"/>
    <property type="match status" value="1"/>
</dbReference>
<evidence type="ECO:0000259" key="3">
    <source>
        <dbReference type="PROSITE" id="PS51340"/>
    </source>
</evidence>
<dbReference type="InterPro" id="IPR005302">
    <property type="entry name" value="MoCF_Sase_C"/>
</dbReference>
<keyword evidence="2" id="KW-0812">Transmembrane</keyword>
<keyword evidence="5" id="KW-1185">Reference proteome</keyword>